<dbReference type="Proteomes" id="UP000644749">
    <property type="component" value="Unassembled WGS sequence"/>
</dbReference>
<organism evidence="1 2">
    <name type="scientific">Paracoccus aerius</name>
    <dbReference type="NCBI Taxonomy" id="1915382"/>
    <lineage>
        <taxon>Bacteria</taxon>
        <taxon>Pseudomonadati</taxon>
        <taxon>Pseudomonadota</taxon>
        <taxon>Alphaproteobacteria</taxon>
        <taxon>Rhodobacterales</taxon>
        <taxon>Paracoccaceae</taxon>
        <taxon>Paracoccus</taxon>
    </lineage>
</organism>
<keyword evidence="2" id="KW-1185">Reference proteome</keyword>
<gene>
    <name evidence="1" type="ORF">JL111_19225</name>
</gene>
<dbReference type="RefSeq" id="WP_191312945.1">
    <property type="nucleotide sequence ID" value="NZ_BNCL01000035.1"/>
</dbReference>
<protein>
    <submittedName>
        <fullName evidence="1">Uncharacterized protein</fullName>
    </submittedName>
</protein>
<evidence type="ECO:0000313" key="1">
    <source>
        <dbReference type="EMBL" id="MBL3675604.1"/>
    </source>
</evidence>
<name>A0ABS1SA55_9RHOB</name>
<sequence>MSKQTQNYTVLEDGFIHGIWQKKGDVIPMTDAQARMFLDHGRIAPAKADKKA</sequence>
<accession>A0ABS1SA55</accession>
<comment type="caution">
    <text evidence="1">The sequence shown here is derived from an EMBL/GenBank/DDBJ whole genome shotgun (WGS) entry which is preliminary data.</text>
</comment>
<proteinExistence type="predicted"/>
<dbReference type="EMBL" id="JAESHT010000034">
    <property type="protein sequence ID" value="MBL3675604.1"/>
    <property type="molecule type" value="Genomic_DNA"/>
</dbReference>
<reference evidence="1 2" key="1">
    <citation type="submission" date="2021-01" db="EMBL/GenBank/DDBJ databases">
        <title>011410 draft genome.</title>
        <authorList>
            <person name="Lang L."/>
        </authorList>
    </citation>
    <scope>NUCLEOTIDE SEQUENCE [LARGE SCALE GENOMIC DNA]</scope>
    <source>
        <strain evidence="1 2">KCTC 42845</strain>
    </source>
</reference>
<evidence type="ECO:0000313" key="2">
    <source>
        <dbReference type="Proteomes" id="UP000644749"/>
    </source>
</evidence>